<protein>
    <recommendedName>
        <fullName evidence="4">Alpha/beta hydrolase family protein</fullName>
    </recommendedName>
</protein>
<keyword evidence="1" id="KW-0812">Transmembrane</keyword>
<keyword evidence="3" id="KW-1185">Reference proteome</keyword>
<evidence type="ECO:0000313" key="2">
    <source>
        <dbReference type="EMBL" id="SDK18462.1"/>
    </source>
</evidence>
<dbReference type="InterPro" id="IPR029058">
    <property type="entry name" value="AB_hydrolase_fold"/>
</dbReference>
<accession>A0A1G8ZTK5</accession>
<name>A0A1G8ZTK5_9BACT</name>
<evidence type="ECO:0000313" key="3">
    <source>
        <dbReference type="Proteomes" id="UP000198510"/>
    </source>
</evidence>
<sequence>MGGEHLSGFYKSAGGALRILFIMAYASTLSTLLFLLLLLDTACVPASQEAHTPPPLAEAFAYEQTDVNFTVDSSWQQAGILIQDISYPSYQPDHGLLKAYLIQPLHTTAPTAGVLFFHWLGEPHGDRTQFLDEATALAQQGVTSLLLQGYFPWREQPTDGPTDRQHVVDQTIDARRSLDLLLAQPEVDPQRVAYVGHDYGAMYGAILSGLEERIRAYVLITGMGTFSDWSLKYWPHTATAGEAHYRQALASVDPEQFVAQAAPAALLFQFAQHDIYISHDVANAFYEIASQPKTQLWYNAPHDMDLEAARRDRHLWLQPHLNLAPFPTEVVQTLLSP</sequence>
<dbReference type="AlphaFoldDB" id="A0A1G8ZTK5"/>
<dbReference type="STRING" id="1075417.SAMN05421823_10287"/>
<dbReference type="PANTHER" id="PTHR22946">
    <property type="entry name" value="DIENELACTONE HYDROLASE DOMAIN-CONTAINING PROTEIN-RELATED"/>
    <property type="match status" value="1"/>
</dbReference>
<dbReference type="InterPro" id="IPR050261">
    <property type="entry name" value="FrsA_esterase"/>
</dbReference>
<dbReference type="Proteomes" id="UP000198510">
    <property type="component" value="Unassembled WGS sequence"/>
</dbReference>
<keyword evidence="1" id="KW-1133">Transmembrane helix</keyword>
<organism evidence="2 3">
    <name type="scientific">Catalinimonas alkaloidigena</name>
    <dbReference type="NCBI Taxonomy" id="1075417"/>
    <lineage>
        <taxon>Bacteria</taxon>
        <taxon>Pseudomonadati</taxon>
        <taxon>Bacteroidota</taxon>
        <taxon>Cytophagia</taxon>
        <taxon>Cytophagales</taxon>
        <taxon>Catalimonadaceae</taxon>
        <taxon>Catalinimonas</taxon>
    </lineage>
</organism>
<proteinExistence type="predicted"/>
<keyword evidence="1" id="KW-0472">Membrane</keyword>
<dbReference type="SUPFAM" id="SSF53474">
    <property type="entry name" value="alpha/beta-Hydrolases"/>
    <property type="match status" value="1"/>
</dbReference>
<feature type="transmembrane region" description="Helical" evidence="1">
    <location>
        <begin position="20"/>
        <end position="39"/>
    </location>
</feature>
<evidence type="ECO:0000256" key="1">
    <source>
        <dbReference type="SAM" id="Phobius"/>
    </source>
</evidence>
<gene>
    <name evidence="2" type="ORF">SAMN05421823_10287</name>
</gene>
<reference evidence="2 3" key="1">
    <citation type="submission" date="2016-10" db="EMBL/GenBank/DDBJ databases">
        <authorList>
            <person name="de Groot N.N."/>
        </authorList>
    </citation>
    <scope>NUCLEOTIDE SEQUENCE [LARGE SCALE GENOMIC DNA]</scope>
    <source>
        <strain evidence="2 3">DSM 25186</strain>
    </source>
</reference>
<dbReference type="Gene3D" id="3.40.50.1820">
    <property type="entry name" value="alpha/beta hydrolase"/>
    <property type="match status" value="1"/>
</dbReference>
<evidence type="ECO:0008006" key="4">
    <source>
        <dbReference type="Google" id="ProtNLM"/>
    </source>
</evidence>
<dbReference type="EMBL" id="FNFO01000002">
    <property type="protein sequence ID" value="SDK18462.1"/>
    <property type="molecule type" value="Genomic_DNA"/>
</dbReference>